<dbReference type="InterPro" id="IPR001296">
    <property type="entry name" value="Glyco_trans_1"/>
</dbReference>
<dbReference type="RefSeq" id="WP_045166061.1">
    <property type="nucleotide sequence ID" value="NZ_CP113864.1"/>
</dbReference>
<dbReference type="PANTHER" id="PTHR46401">
    <property type="entry name" value="GLYCOSYLTRANSFERASE WBBK-RELATED"/>
    <property type="match status" value="1"/>
</dbReference>
<protein>
    <submittedName>
        <fullName evidence="4">Glycosyltransferase family 4 protein</fullName>
    </submittedName>
</protein>
<keyword evidence="1" id="KW-0808">Transferase</keyword>
<dbReference type="Gene3D" id="3.40.50.2000">
    <property type="entry name" value="Glycogen Phosphorylase B"/>
    <property type="match status" value="2"/>
</dbReference>
<dbReference type="EMBL" id="CP113864">
    <property type="protein sequence ID" value="WAM31531.1"/>
    <property type="molecule type" value="Genomic_DNA"/>
</dbReference>
<dbReference type="InterPro" id="IPR028098">
    <property type="entry name" value="Glyco_trans_4-like_N"/>
</dbReference>
<gene>
    <name evidence="4" type="ORF">OTJ99_002421</name>
</gene>
<evidence type="ECO:0000313" key="5">
    <source>
        <dbReference type="Proteomes" id="UP001164745"/>
    </source>
</evidence>
<dbReference type="Proteomes" id="UP001164745">
    <property type="component" value="Chromosome"/>
</dbReference>
<sequence>MKVLFVTPPLAFQNIGGGEIQMLKTKKYLEKLFKLEIAIFDVVNTKLADYDIIHFFGSEYILFPLVNAAKSLKKKVVISPIFFDNKHYLSYKIATFIGKRLPFRSAILDRLELLKLADCLLPNSFLEADYLRKTFNVLPEKIHVIPNGIDVEEITGYLNTITPEDEEDFKKEYNINTPYFLYVARFDKRKNQLNLIKAFNKLIARENNIKLILIGSPNLDEIEYYDQCKREALKSKGKIIFLPALKHSDKKLWIAYKCATAHIMPSLFETPGLASLEAAFCGCRLIVTTGGATREYFKDNALYVNPNDIDDISEKMLAILKDTKNRELHRKSEMFKQEILKIYNWKKIAESTYKIYEMIGGVQ</sequence>
<feature type="domain" description="Glycosyl transferase family 1" evidence="2">
    <location>
        <begin position="166"/>
        <end position="327"/>
    </location>
</feature>
<dbReference type="SUPFAM" id="SSF53756">
    <property type="entry name" value="UDP-Glycosyltransferase/glycogen phosphorylase"/>
    <property type="match status" value="1"/>
</dbReference>
<name>A0ABY7BKI8_9FIRM</name>
<evidence type="ECO:0000259" key="2">
    <source>
        <dbReference type="Pfam" id="PF00534"/>
    </source>
</evidence>
<proteinExistence type="predicted"/>
<dbReference type="PANTHER" id="PTHR46401:SF2">
    <property type="entry name" value="GLYCOSYLTRANSFERASE WBBK-RELATED"/>
    <property type="match status" value="1"/>
</dbReference>
<evidence type="ECO:0000313" key="4">
    <source>
        <dbReference type="EMBL" id="WAM31531.1"/>
    </source>
</evidence>
<dbReference type="Pfam" id="PF00534">
    <property type="entry name" value="Glycos_transf_1"/>
    <property type="match status" value="1"/>
</dbReference>
<keyword evidence="5" id="KW-1185">Reference proteome</keyword>
<evidence type="ECO:0000256" key="1">
    <source>
        <dbReference type="ARBA" id="ARBA00022679"/>
    </source>
</evidence>
<accession>A0ABY7BKI8</accession>
<dbReference type="CDD" id="cd03801">
    <property type="entry name" value="GT4_PimA-like"/>
    <property type="match status" value="1"/>
</dbReference>
<reference evidence="4" key="1">
    <citation type="submission" date="2022-12" db="EMBL/GenBank/DDBJ databases">
        <authorList>
            <person name="Bing R.G."/>
            <person name="Willard D.J."/>
            <person name="Manesh M.J.H."/>
            <person name="Laemthong T."/>
            <person name="Crosby J.R."/>
            <person name="Kelly R.M."/>
        </authorList>
    </citation>
    <scope>NUCLEOTIDE SEQUENCE</scope>
    <source>
        <strain evidence="4">DSM 8991</strain>
    </source>
</reference>
<dbReference type="Pfam" id="PF13439">
    <property type="entry name" value="Glyco_transf_4"/>
    <property type="match status" value="1"/>
</dbReference>
<organism evidence="4 5">
    <name type="scientific">Caldicellulosiruptor naganoensis</name>
    <dbReference type="NCBI Taxonomy" id="29324"/>
    <lineage>
        <taxon>Bacteria</taxon>
        <taxon>Bacillati</taxon>
        <taxon>Bacillota</taxon>
        <taxon>Bacillota incertae sedis</taxon>
        <taxon>Caldicellulosiruptorales</taxon>
        <taxon>Caldicellulosiruptoraceae</taxon>
        <taxon>Caldicellulosiruptor</taxon>
    </lineage>
</organism>
<feature type="domain" description="Glycosyltransferase subfamily 4-like N-terminal" evidence="3">
    <location>
        <begin position="48"/>
        <end position="152"/>
    </location>
</feature>
<evidence type="ECO:0000259" key="3">
    <source>
        <dbReference type="Pfam" id="PF13439"/>
    </source>
</evidence>